<dbReference type="PANTHER" id="PTHR11070">
    <property type="entry name" value="UVRD / RECB / PCRA DNA HELICASE FAMILY MEMBER"/>
    <property type="match status" value="1"/>
</dbReference>
<dbReference type="Gene3D" id="3.40.50.300">
    <property type="entry name" value="P-loop containing nucleotide triphosphate hydrolases"/>
    <property type="match status" value="2"/>
</dbReference>
<proteinExistence type="predicted"/>
<evidence type="ECO:0008006" key="3">
    <source>
        <dbReference type="Google" id="ProtNLM"/>
    </source>
</evidence>
<evidence type="ECO:0000313" key="1">
    <source>
        <dbReference type="EMBL" id="GGZ71974.1"/>
    </source>
</evidence>
<reference evidence="2" key="1">
    <citation type="journal article" date="2019" name="Int. J. Syst. Evol. Microbiol.">
        <title>The Global Catalogue of Microorganisms (GCM) 10K type strain sequencing project: providing services to taxonomists for standard genome sequencing and annotation.</title>
        <authorList>
            <consortium name="The Broad Institute Genomics Platform"/>
            <consortium name="The Broad Institute Genome Sequencing Center for Infectious Disease"/>
            <person name="Wu L."/>
            <person name="Ma J."/>
        </authorList>
    </citation>
    <scope>NUCLEOTIDE SEQUENCE [LARGE SCALE GENOMIC DNA]</scope>
    <source>
        <strain evidence="2">KCTC 22558</strain>
    </source>
</reference>
<dbReference type="PANTHER" id="PTHR11070:SF45">
    <property type="entry name" value="DNA 3'-5' HELICASE"/>
    <property type="match status" value="1"/>
</dbReference>
<dbReference type="SUPFAM" id="SSF52540">
    <property type="entry name" value="P-loop containing nucleoside triphosphate hydrolases"/>
    <property type="match status" value="1"/>
</dbReference>
<dbReference type="InterPro" id="IPR000212">
    <property type="entry name" value="DNA_helicase_UvrD/REP"/>
</dbReference>
<comment type="caution">
    <text evidence="1">The sequence shown here is derived from an EMBL/GenBank/DDBJ whole genome shotgun (WGS) entry which is preliminary data.</text>
</comment>
<dbReference type="Pfam" id="PF13245">
    <property type="entry name" value="AAA_19"/>
    <property type="match status" value="1"/>
</dbReference>
<organism evidence="1 2">
    <name type="scientific">Cognatilysobacter xinjiangensis</name>
    <dbReference type="NCBI Taxonomy" id="546892"/>
    <lineage>
        <taxon>Bacteria</taxon>
        <taxon>Pseudomonadati</taxon>
        <taxon>Pseudomonadota</taxon>
        <taxon>Gammaproteobacteria</taxon>
        <taxon>Lysobacterales</taxon>
        <taxon>Lysobacteraceae</taxon>
        <taxon>Cognatilysobacter</taxon>
    </lineage>
</organism>
<accession>A0ABQ3C9I5</accession>
<dbReference type="InterPro" id="IPR027417">
    <property type="entry name" value="P-loop_NTPase"/>
</dbReference>
<gene>
    <name evidence="1" type="ORF">GCM10008101_27760</name>
</gene>
<name>A0ABQ3C9I5_9GAMM</name>
<dbReference type="EMBL" id="BMXY01000005">
    <property type="protein sequence ID" value="GGZ71974.1"/>
    <property type="molecule type" value="Genomic_DNA"/>
</dbReference>
<dbReference type="Proteomes" id="UP000643403">
    <property type="component" value="Unassembled WGS sequence"/>
</dbReference>
<evidence type="ECO:0000313" key="2">
    <source>
        <dbReference type="Proteomes" id="UP000643403"/>
    </source>
</evidence>
<sequence>MVFPDVNAADNLGIAATREITLFAEDLDRLEQSLIQVFSHWGPPKPFSSSDLSRLITLLAPTVTVERTLDVAIRRSEAEIIRLTEDQQRVFDRLRGIPRLIISGGPGTGKTLLAVQRARHLATQGGKVRFVCYNELLSRRLKKQLQGDTNIEVATFHSLCIRTLKAAGVDVPRNPTSSWWESDGPQAMRLATQQSAERVDALIVDEGQDFSPVWFSALMAGLADRQHGLMYVFADDRQELWSRSWRDGLPHFGEFSLWENCRNTAEIATCVNAVYKDAPAETGAQGAPVVVVRYGVDDDLVSTVLALGARLVEDHNLRPSELTVLTDDVALAARLTSAYILDTPIVSFGGNGITCETVSRFKGLESAAVLLALGRGTATASQRLASAYIGLSRARAAAIVVIPEEHPAALSIYSAAQRR</sequence>
<protein>
    <recommendedName>
        <fullName evidence="3">DNA helicase</fullName>
    </recommendedName>
</protein>
<keyword evidence="2" id="KW-1185">Reference proteome</keyword>